<feature type="chain" id="PRO_5030177272" evidence="2">
    <location>
        <begin position="22"/>
        <end position="289"/>
    </location>
</feature>
<dbReference type="EMBL" id="ATHJ01000105">
    <property type="protein sequence ID" value="EPR36009.1"/>
    <property type="molecule type" value="Genomic_DNA"/>
</dbReference>
<dbReference type="OrthoDB" id="5490819at2"/>
<comment type="caution">
    <text evidence="3">The sequence shown here is derived from an EMBL/GenBank/DDBJ whole genome shotgun (WGS) entry which is preliminary data.</text>
</comment>
<evidence type="ECO:0000256" key="1">
    <source>
        <dbReference type="SAM" id="MobiDB-lite"/>
    </source>
</evidence>
<dbReference type="RefSeq" id="WP_020877825.1">
    <property type="nucleotide sequence ID" value="NZ_ATHJ01000105.1"/>
</dbReference>
<reference evidence="3 4" key="1">
    <citation type="journal article" date="2013" name="Genome Announc.">
        <title>Draft genome sequences for three mercury-methylating, sulfate-reducing bacteria.</title>
        <authorList>
            <person name="Brown S.D."/>
            <person name="Hurt R.A.Jr."/>
            <person name="Gilmour C.C."/>
            <person name="Elias D.A."/>
        </authorList>
    </citation>
    <scope>NUCLEOTIDE SEQUENCE [LARGE SCALE GENOMIC DNA]</scope>
    <source>
        <strain evidence="3 4">DSM 2059</strain>
    </source>
</reference>
<feature type="region of interest" description="Disordered" evidence="1">
    <location>
        <begin position="260"/>
        <end position="289"/>
    </location>
</feature>
<keyword evidence="2" id="KW-0732">Signal</keyword>
<evidence type="ECO:0000313" key="3">
    <source>
        <dbReference type="EMBL" id="EPR36009.1"/>
    </source>
</evidence>
<dbReference type="GO" id="GO:0016829">
    <property type="term" value="F:lyase activity"/>
    <property type="evidence" value="ECO:0007669"/>
    <property type="project" value="UniProtKB-KW"/>
</dbReference>
<gene>
    <name evidence="3" type="ORF">dsmv_0714</name>
</gene>
<evidence type="ECO:0000256" key="2">
    <source>
        <dbReference type="SAM" id="SignalP"/>
    </source>
</evidence>
<dbReference type="Proteomes" id="UP000014977">
    <property type="component" value="Unassembled WGS sequence"/>
</dbReference>
<sequence length="289" mass="32687">MKKYFCITVMLLWLCAAPAQSAVLFYDDCENEWSLTDWYPKPYTNIIEVSPEKARAGSSSYKFTQKPYPTSNSHVELLLNARNSPIYIQNFPYNKEFWIGYSLYLPADFETPYRPSNHGATMQFHSAGDACDNSVSNGPTGTFFYTPTQGQWRIYTQGVSAKCTNTSKDRVHSSYATYTPGKWHDIVIHFKFDYRADNNPFFKVWVDGVLVKDDYGINCWNDAKGPRFHIGIYSQTSSGLTVYYDEIRIGDSNSSYAEVAPKGSAPAPVEPSFMEPPNTLRLKGASSSQ</sequence>
<dbReference type="eggNOG" id="ENOG5033BXC">
    <property type="taxonomic scope" value="Bacteria"/>
</dbReference>
<dbReference type="Gene3D" id="2.60.120.200">
    <property type="match status" value="1"/>
</dbReference>
<dbReference type="InterPro" id="IPR013320">
    <property type="entry name" value="ConA-like_dom_sf"/>
</dbReference>
<proteinExistence type="predicted"/>
<dbReference type="Pfam" id="PF14099">
    <property type="entry name" value="Polysacc_lyase"/>
    <property type="match status" value="1"/>
</dbReference>
<keyword evidence="3" id="KW-0456">Lyase</keyword>
<protein>
    <submittedName>
        <fullName evidence="3">Polysaccharide lyase</fullName>
    </submittedName>
</protein>
<evidence type="ECO:0000313" key="4">
    <source>
        <dbReference type="Proteomes" id="UP000014977"/>
    </source>
</evidence>
<accession>S7UPP7</accession>
<dbReference type="SUPFAM" id="SSF49899">
    <property type="entry name" value="Concanavalin A-like lectins/glucanases"/>
    <property type="match status" value="1"/>
</dbReference>
<organism evidence="3 4">
    <name type="scientific">Desulfococcus multivorans DSM 2059</name>
    <dbReference type="NCBI Taxonomy" id="1121405"/>
    <lineage>
        <taxon>Bacteria</taxon>
        <taxon>Pseudomonadati</taxon>
        <taxon>Thermodesulfobacteriota</taxon>
        <taxon>Desulfobacteria</taxon>
        <taxon>Desulfobacterales</taxon>
        <taxon>Desulfococcaceae</taxon>
        <taxon>Desulfococcus</taxon>
    </lineage>
</organism>
<feature type="signal peptide" evidence="2">
    <location>
        <begin position="1"/>
        <end position="21"/>
    </location>
</feature>
<dbReference type="InterPro" id="IPR025975">
    <property type="entry name" value="Polysacc_lyase"/>
</dbReference>
<name>S7UPP7_DESML</name>
<dbReference type="AlphaFoldDB" id="S7UPP7"/>
<keyword evidence="4" id="KW-1185">Reference proteome</keyword>